<sequence>MNKNKRIIISSVVAIFVLAGGFGIYNIVESNRVKKSVSTHVTSILLPTVKDFYKVGEAVKINGISVKIDKIDTSNGNKVSRPDGGLEYVIATITVKNGGNSKMNYGDDFQIQDDKGKITDPIVTMIDANHTFESGNLGPKGEFTGTMTFLAVKGAKGLSLNYNWDLLKHKIVRFKIN</sequence>
<keyword evidence="4" id="KW-1185">Reference proteome</keyword>
<dbReference type="Proteomes" id="UP000776252">
    <property type="component" value="Unassembled WGS sequence"/>
</dbReference>
<keyword evidence="1" id="KW-1133">Transmembrane helix</keyword>
<keyword evidence="1" id="KW-0812">Transmembrane</keyword>
<evidence type="ECO:0000256" key="1">
    <source>
        <dbReference type="SAM" id="Phobius"/>
    </source>
</evidence>
<evidence type="ECO:0000259" key="2">
    <source>
        <dbReference type="Pfam" id="PF11611"/>
    </source>
</evidence>
<organism evidence="3 4">
    <name type="scientific">Clostridium frigoris</name>
    <dbReference type="NCBI Taxonomy" id="205327"/>
    <lineage>
        <taxon>Bacteria</taxon>
        <taxon>Bacillati</taxon>
        <taxon>Bacillota</taxon>
        <taxon>Clostridia</taxon>
        <taxon>Eubacteriales</taxon>
        <taxon>Clostridiaceae</taxon>
        <taxon>Clostridium</taxon>
    </lineage>
</organism>
<proteinExistence type="predicted"/>
<feature type="domain" description="DUF4352" evidence="2">
    <location>
        <begin position="53"/>
        <end position="165"/>
    </location>
</feature>
<keyword evidence="1" id="KW-0472">Membrane</keyword>
<dbReference type="InterPro" id="IPR029051">
    <property type="entry name" value="DUF4352"/>
</dbReference>
<dbReference type="EMBL" id="JAHLDV010000093">
    <property type="protein sequence ID" value="MBU3161727.1"/>
    <property type="molecule type" value="Genomic_DNA"/>
</dbReference>
<gene>
    <name evidence="3" type="ORF">KPL37_18730</name>
</gene>
<evidence type="ECO:0000313" key="4">
    <source>
        <dbReference type="Proteomes" id="UP000776252"/>
    </source>
</evidence>
<feature type="transmembrane region" description="Helical" evidence="1">
    <location>
        <begin position="7"/>
        <end position="28"/>
    </location>
</feature>
<protein>
    <submittedName>
        <fullName evidence="3">DUF4352 domain-containing protein</fullName>
    </submittedName>
</protein>
<reference evidence="3 4" key="1">
    <citation type="submission" date="2021-06" db="EMBL/GenBank/DDBJ databases">
        <title>Clostridia strains as spoilage organisms.</title>
        <authorList>
            <person name="Wambui J."/>
            <person name="Stephan R."/>
            <person name="Stevens M.J.A."/>
        </authorList>
    </citation>
    <scope>NUCLEOTIDE SEQUENCE [LARGE SCALE GENOMIC DNA]</scope>
    <source>
        <strain evidence="3 4">DSM 14204</strain>
    </source>
</reference>
<name>A0ABS6BYM4_9CLOT</name>
<accession>A0ABS6BYM4</accession>
<dbReference type="Pfam" id="PF11611">
    <property type="entry name" value="DUF4352"/>
    <property type="match status" value="1"/>
</dbReference>
<dbReference type="RefSeq" id="WP_216151592.1">
    <property type="nucleotide sequence ID" value="NZ_JAHLDV010000093.1"/>
</dbReference>
<comment type="caution">
    <text evidence="3">The sequence shown here is derived from an EMBL/GenBank/DDBJ whole genome shotgun (WGS) entry which is preliminary data.</text>
</comment>
<evidence type="ECO:0000313" key="3">
    <source>
        <dbReference type="EMBL" id="MBU3161727.1"/>
    </source>
</evidence>